<organism evidence="2 3">
    <name type="scientific">Bradyrhizobium elkanii</name>
    <dbReference type="NCBI Taxonomy" id="29448"/>
    <lineage>
        <taxon>Bacteria</taxon>
        <taxon>Pseudomonadati</taxon>
        <taxon>Pseudomonadota</taxon>
        <taxon>Alphaproteobacteria</taxon>
        <taxon>Hyphomicrobiales</taxon>
        <taxon>Nitrobacteraceae</taxon>
        <taxon>Bradyrhizobium</taxon>
    </lineage>
</organism>
<comment type="caution">
    <text evidence="2">The sequence shown here is derived from an EMBL/GenBank/DDBJ whole genome shotgun (WGS) entry which is preliminary data.</text>
</comment>
<feature type="transmembrane region" description="Helical" evidence="1">
    <location>
        <begin position="95"/>
        <end position="111"/>
    </location>
</feature>
<feature type="transmembrane region" description="Helical" evidence="1">
    <location>
        <begin position="18"/>
        <end position="36"/>
    </location>
</feature>
<evidence type="ECO:0000313" key="3">
    <source>
        <dbReference type="Proteomes" id="UP000305095"/>
    </source>
</evidence>
<accession>A0A4U6RTH9</accession>
<reference evidence="2 3" key="1">
    <citation type="submission" date="2019-05" db="EMBL/GenBank/DDBJ databases">
        <title>Draft Genome of Bradyrhizobium elkanii strain SEMIA 938, Used in Commercial Inoculants for Lupinus spp. in Brazil.</title>
        <authorList>
            <person name="Hungria M."/>
            <person name="Delamuta J.R.M."/>
            <person name="Ribeiro R.A."/>
            <person name="Nogueira M.A."/>
        </authorList>
    </citation>
    <scope>NUCLEOTIDE SEQUENCE [LARGE SCALE GENOMIC DNA]</scope>
    <source>
        <strain evidence="2 3">Semia 938</strain>
    </source>
</reference>
<feature type="transmembrane region" description="Helical" evidence="1">
    <location>
        <begin position="42"/>
        <end position="63"/>
    </location>
</feature>
<keyword evidence="1" id="KW-0472">Membrane</keyword>
<evidence type="ECO:0000313" key="2">
    <source>
        <dbReference type="EMBL" id="TKV78254.1"/>
    </source>
</evidence>
<dbReference type="EMBL" id="SZZP01000018">
    <property type="protein sequence ID" value="TKV78254.1"/>
    <property type="molecule type" value="Genomic_DNA"/>
</dbReference>
<gene>
    <name evidence="2" type="ORF">FDV58_27290</name>
</gene>
<name>A0A4U6RTH9_BRAEL</name>
<keyword evidence="1" id="KW-0812">Transmembrane</keyword>
<dbReference type="RefSeq" id="WP_137481617.1">
    <property type="nucleotide sequence ID" value="NZ_SZZP01000018.1"/>
</dbReference>
<proteinExistence type="predicted"/>
<dbReference type="Proteomes" id="UP000305095">
    <property type="component" value="Unassembled WGS sequence"/>
</dbReference>
<dbReference type="AlphaFoldDB" id="A0A4U6RTH9"/>
<sequence>MTSFERFLINLDTWPAGAFLRIGLGLCILPIFRLLSGGDDRIVVALPMFLALLLALRLVPAVCRRVLPFSREAKDLWFKRRNLGKRYDSYQWQKLFWTGLGMLPYALIGRGLGRGEIVLLVICAIGGGAGLLLWRKTGQLSVGAATTKATKLPPTAIAPTPP</sequence>
<protein>
    <submittedName>
        <fullName evidence="2">Uncharacterized protein</fullName>
    </submittedName>
</protein>
<feature type="transmembrane region" description="Helical" evidence="1">
    <location>
        <begin position="117"/>
        <end position="134"/>
    </location>
</feature>
<keyword evidence="1" id="KW-1133">Transmembrane helix</keyword>
<evidence type="ECO:0000256" key="1">
    <source>
        <dbReference type="SAM" id="Phobius"/>
    </source>
</evidence>